<dbReference type="PANTHER" id="PTHR35008">
    <property type="entry name" value="BLL4482 PROTEIN-RELATED"/>
    <property type="match status" value="1"/>
</dbReference>
<dbReference type="PIRSF" id="PIRSF000018">
    <property type="entry name" value="Mb_ADH_cyt_c"/>
    <property type="match status" value="1"/>
</dbReference>
<feature type="domain" description="Cytochrome c" evidence="15">
    <location>
        <begin position="35"/>
        <end position="137"/>
    </location>
</feature>
<comment type="cofactor">
    <cofactor evidence="1">
        <name>heme c</name>
        <dbReference type="ChEBI" id="CHEBI:61717"/>
    </cofactor>
</comment>
<dbReference type="InterPro" id="IPR036909">
    <property type="entry name" value="Cyt_c-like_dom_sf"/>
</dbReference>
<dbReference type="Pfam" id="PF00034">
    <property type="entry name" value="Cytochrom_C"/>
    <property type="match status" value="2"/>
</dbReference>
<dbReference type="InterPro" id="IPR009056">
    <property type="entry name" value="Cyt_c-like_dom"/>
</dbReference>
<evidence type="ECO:0000259" key="15">
    <source>
        <dbReference type="PROSITE" id="PS51007"/>
    </source>
</evidence>
<evidence type="ECO:0000313" key="16">
    <source>
        <dbReference type="EMBL" id="MBS7810127.1"/>
    </source>
</evidence>
<name>A0ABS5QB21_9PROT</name>
<gene>
    <name evidence="16" type="ORF">KHU32_04200</name>
</gene>
<keyword evidence="7 13" id="KW-0479">Metal-binding</keyword>
<evidence type="ECO:0000256" key="13">
    <source>
        <dbReference type="PROSITE-ProRule" id="PRU00433"/>
    </source>
</evidence>
<keyword evidence="6" id="KW-0679">Respiratory chain</keyword>
<feature type="domain" description="Cytochrome c" evidence="15">
    <location>
        <begin position="303"/>
        <end position="393"/>
    </location>
</feature>
<keyword evidence="9" id="KW-0677">Repeat</keyword>
<evidence type="ECO:0000256" key="10">
    <source>
        <dbReference type="ARBA" id="ARBA00022982"/>
    </source>
</evidence>
<sequence>MSPRTPARRLAALLAPAFVLLLGALPAQADDNDYVAIERGRYLATVGDCSSCHLHRESPYAGGRGIEAPFGTINAPNITPDPETGLGRWTRDDFARALQQGVSRNGGHLYPALPYPWFTRISREDSDAIYAYLRTVPPVSNAVNRDTLPFPFSIRAVMRVWNGMFFEPGRFQPVIGRTDEWNRGAYLVEGLGHCGACHTPVNALGGSRRSQSFAGQALQGWYAPNIGGSSYQGIGEWGVDDVVQYLRTGANGWTRASGPMAEVVQRSTSRMTEADLRAIAVYLRDQPGRGPATAPPALAADSPRMRTGQAIYVDNCSACHRRDGQGVESMIPSLASNQIAVQAGPETLIRLVLSGSRPAATDAEPTAPAMPAFGWRLNDAQVADVVTYLRNSWGNAAPPVEASVVQTMRRQLAARGE</sequence>
<reference evidence="16 17" key="1">
    <citation type="submission" date="2021-05" db="EMBL/GenBank/DDBJ databases">
        <title>Roseococcus sp. XZZS9, whole genome shotgun sequencing project.</title>
        <authorList>
            <person name="Zhao G."/>
            <person name="Shen L."/>
        </authorList>
    </citation>
    <scope>NUCLEOTIDE SEQUENCE [LARGE SCALE GENOMIC DNA]</scope>
    <source>
        <strain evidence="16 17">XZZS9</strain>
    </source>
</reference>
<keyword evidence="4" id="KW-1003">Cell membrane</keyword>
<proteinExistence type="predicted"/>
<keyword evidence="3" id="KW-0813">Transport</keyword>
<comment type="subcellular location">
    <subcellularLocation>
        <location evidence="2">Cell membrane</location>
    </subcellularLocation>
</comment>
<evidence type="ECO:0000256" key="8">
    <source>
        <dbReference type="ARBA" id="ARBA00022729"/>
    </source>
</evidence>
<evidence type="ECO:0000256" key="14">
    <source>
        <dbReference type="SAM" id="SignalP"/>
    </source>
</evidence>
<feature type="chain" id="PRO_5045403341" evidence="14">
    <location>
        <begin position="30"/>
        <end position="417"/>
    </location>
</feature>
<dbReference type="Proteomes" id="UP000766336">
    <property type="component" value="Unassembled WGS sequence"/>
</dbReference>
<dbReference type="Gene3D" id="1.10.760.10">
    <property type="entry name" value="Cytochrome c-like domain"/>
    <property type="match status" value="2"/>
</dbReference>
<dbReference type="SUPFAM" id="SSF46626">
    <property type="entry name" value="Cytochrome c"/>
    <property type="match status" value="3"/>
</dbReference>
<feature type="signal peptide" evidence="14">
    <location>
        <begin position="1"/>
        <end position="29"/>
    </location>
</feature>
<comment type="caution">
    <text evidence="16">The sequence shown here is derived from an EMBL/GenBank/DDBJ whole genome shotgun (WGS) entry which is preliminary data.</text>
</comment>
<evidence type="ECO:0000256" key="11">
    <source>
        <dbReference type="ARBA" id="ARBA00023004"/>
    </source>
</evidence>
<dbReference type="EMBL" id="JAHCDA010000001">
    <property type="protein sequence ID" value="MBS7810127.1"/>
    <property type="molecule type" value="Genomic_DNA"/>
</dbReference>
<evidence type="ECO:0000256" key="6">
    <source>
        <dbReference type="ARBA" id="ARBA00022660"/>
    </source>
</evidence>
<dbReference type="PROSITE" id="PS51007">
    <property type="entry name" value="CYTC"/>
    <property type="match status" value="3"/>
</dbReference>
<evidence type="ECO:0000256" key="9">
    <source>
        <dbReference type="ARBA" id="ARBA00022737"/>
    </source>
</evidence>
<organism evidence="16 17">
    <name type="scientific">Roseococcus pinisoli</name>
    <dbReference type="NCBI Taxonomy" id="2835040"/>
    <lineage>
        <taxon>Bacteria</taxon>
        <taxon>Pseudomonadati</taxon>
        <taxon>Pseudomonadota</taxon>
        <taxon>Alphaproteobacteria</taxon>
        <taxon>Acetobacterales</taxon>
        <taxon>Roseomonadaceae</taxon>
        <taxon>Roseococcus</taxon>
    </lineage>
</organism>
<dbReference type="RefSeq" id="WP_213668765.1">
    <property type="nucleotide sequence ID" value="NZ_JAHCDA010000001.1"/>
</dbReference>
<evidence type="ECO:0000313" key="17">
    <source>
        <dbReference type="Proteomes" id="UP000766336"/>
    </source>
</evidence>
<dbReference type="InterPro" id="IPR051459">
    <property type="entry name" value="Cytochrome_c-type_DH"/>
</dbReference>
<evidence type="ECO:0000256" key="12">
    <source>
        <dbReference type="ARBA" id="ARBA00023136"/>
    </source>
</evidence>
<keyword evidence="17" id="KW-1185">Reference proteome</keyword>
<dbReference type="PRINTS" id="PR00605">
    <property type="entry name" value="CYTCHROMECIC"/>
</dbReference>
<keyword evidence="11 13" id="KW-0408">Iron</keyword>
<dbReference type="InterPro" id="IPR008168">
    <property type="entry name" value="Cyt_C_IC"/>
</dbReference>
<dbReference type="InterPro" id="IPR014353">
    <property type="entry name" value="Membr-bd_ADH_cyt_c"/>
</dbReference>
<evidence type="ECO:0000256" key="7">
    <source>
        <dbReference type="ARBA" id="ARBA00022723"/>
    </source>
</evidence>
<keyword evidence="12" id="KW-0472">Membrane</keyword>
<keyword evidence="5 13" id="KW-0349">Heme</keyword>
<evidence type="ECO:0000256" key="4">
    <source>
        <dbReference type="ARBA" id="ARBA00022475"/>
    </source>
</evidence>
<dbReference type="PANTHER" id="PTHR35008:SF8">
    <property type="entry name" value="ALCOHOL DEHYDROGENASE CYTOCHROME C SUBUNIT"/>
    <property type="match status" value="1"/>
</dbReference>
<feature type="domain" description="Cytochrome c" evidence="15">
    <location>
        <begin position="179"/>
        <end position="287"/>
    </location>
</feature>
<evidence type="ECO:0000256" key="1">
    <source>
        <dbReference type="ARBA" id="ARBA00001926"/>
    </source>
</evidence>
<keyword evidence="10" id="KW-0249">Electron transport</keyword>
<evidence type="ECO:0000256" key="3">
    <source>
        <dbReference type="ARBA" id="ARBA00022448"/>
    </source>
</evidence>
<protein>
    <submittedName>
        <fullName evidence="16">Cytochrome c</fullName>
    </submittedName>
</protein>
<keyword evidence="8 14" id="KW-0732">Signal</keyword>
<evidence type="ECO:0000256" key="5">
    <source>
        <dbReference type="ARBA" id="ARBA00022617"/>
    </source>
</evidence>
<evidence type="ECO:0000256" key="2">
    <source>
        <dbReference type="ARBA" id="ARBA00004236"/>
    </source>
</evidence>
<accession>A0ABS5QB21</accession>